<dbReference type="Proteomes" id="UP000001940">
    <property type="component" value="Chromosome X"/>
</dbReference>
<evidence type="ECO:0000313" key="3">
    <source>
        <dbReference type="EMBL" id="CAA94917.5"/>
    </source>
</evidence>
<dbReference type="InParanoid" id="Q19761"/>
<protein>
    <submittedName>
        <fullName evidence="3">BRCA-2_OB1 domain-containing protein</fullName>
    </submittedName>
</protein>
<dbReference type="EMBL" id="BX284606">
    <property type="protein sequence ID" value="CAA94917.5"/>
    <property type="molecule type" value="Genomic_DNA"/>
</dbReference>
<dbReference type="AlphaFoldDB" id="Q19761"/>
<organism evidence="3 4">
    <name type="scientific">Caenorhabditis elegans</name>
    <dbReference type="NCBI Taxonomy" id="6239"/>
    <lineage>
        <taxon>Eukaryota</taxon>
        <taxon>Metazoa</taxon>
        <taxon>Ecdysozoa</taxon>
        <taxon>Nematoda</taxon>
        <taxon>Chromadorea</taxon>
        <taxon>Rhabditida</taxon>
        <taxon>Rhabditina</taxon>
        <taxon>Rhabditomorpha</taxon>
        <taxon>Rhabditoidea</taxon>
        <taxon>Rhabditidae</taxon>
        <taxon>Peloderinae</taxon>
        <taxon>Caenorhabditis</taxon>
    </lineage>
</organism>
<dbReference type="AGR" id="WB:WBGene00009086"/>
<dbReference type="Bgee" id="WBGene00009086">
    <property type="expression patterns" value="Expressed in germ line (C elegans) and 3 other cell types or tissues"/>
</dbReference>
<feature type="compositionally biased region" description="Low complexity" evidence="2">
    <location>
        <begin position="921"/>
        <end position="930"/>
    </location>
</feature>
<dbReference type="SMR" id="Q19761"/>
<name>Q19761_CAEEL</name>
<evidence type="ECO:0000256" key="1">
    <source>
        <dbReference type="SAM" id="Coils"/>
    </source>
</evidence>
<evidence type="ECO:0000256" key="2">
    <source>
        <dbReference type="SAM" id="MobiDB-lite"/>
    </source>
</evidence>
<feature type="region of interest" description="Disordered" evidence="2">
    <location>
        <begin position="1293"/>
        <end position="1329"/>
    </location>
</feature>
<feature type="coiled-coil region" evidence="1">
    <location>
        <begin position="458"/>
        <end position="520"/>
    </location>
</feature>
<keyword evidence="4" id="KW-1185">Reference proteome</keyword>
<feature type="region of interest" description="Disordered" evidence="2">
    <location>
        <begin position="712"/>
        <end position="732"/>
    </location>
</feature>
<evidence type="ECO:0000313" key="4">
    <source>
        <dbReference type="Proteomes" id="UP000001940"/>
    </source>
</evidence>
<reference evidence="3 4" key="1">
    <citation type="journal article" date="1998" name="Science">
        <title>Genome sequence of the nematode C. elegans: a platform for investigating biology.</title>
        <authorList>
            <consortium name="The C. elegans sequencing consortium"/>
            <person name="Sulson J.E."/>
            <person name="Waterston R."/>
        </authorList>
    </citation>
    <scope>NUCLEOTIDE SEQUENCE [LARGE SCALE GENOMIC DNA]</scope>
    <source>
        <strain evidence="3 4">Bristol N2</strain>
    </source>
</reference>
<feature type="compositionally biased region" description="Basic and acidic residues" evidence="2">
    <location>
        <begin position="935"/>
        <end position="945"/>
    </location>
</feature>
<proteinExistence type="predicted"/>
<feature type="compositionally biased region" description="Low complexity" evidence="2">
    <location>
        <begin position="720"/>
        <end position="731"/>
    </location>
</feature>
<feature type="region of interest" description="Disordered" evidence="2">
    <location>
        <begin position="1372"/>
        <end position="1391"/>
    </location>
</feature>
<accession>Q22487</accession>
<keyword evidence="1" id="KW-0175">Coiled coil</keyword>
<dbReference type="HOGENOM" id="CLU_256729_0_0_1"/>
<evidence type="ECO:0000313" key="5">
    <source>
        <dbReference type="WormBase" id="F23D12.2"/>
    </source>
</evidence>
<dbReference type="FunCoup" id="Q19761">
    <property type="interactions" value="265"/>
</dbReference>
<sequence>MSEKDEKTETSIKSDMSEINVLLQKSKMADLRDAQRGQHTSIMTSLFSNLWSYCGTWSSLVSEDYLSKIETSAFSSATVATTILCTSGGAPTLPAWKLNLLPDASILSTKSVPMLLWDVDAANTSTHSMGLKKQEFTGLAISTKSTIYIRDSDDIILCAEPLLIDPKLVTNLDFKFSQITSQIISPTKGPFDTENVGIEEIKSSSSNQPASTFPTPVKLNPAIARIMGKSRTPNKLMRKCKKDAENQRTLAKMEQSLQPPSNFLANDYLVRESERAAHQQEASSSTSQFSLDGTKIINSPKTPFSVNGVGSLPFEEGIVLKAPQNSPAKEHEILEGEQQISKVFVSQPRVENLSVMEHTGKESLLNENINSSIEDTTKISSTEDVGITVLCVPHQELIPPLELSETSKCQVHKQGNKKVLENVLQPELKTPVTFSKDSVKREVLKAPLEISPARGDEIAAAEKRMKEYLEKKNLLSRMLPTQVQSTTASLNKKTGTFAAYENQAQEYKSEQAECSKLTNTSHSSSPLRTFSFENKMDISPARENEIAAAEKRMKDYLEKKNLVSPLVPAYATQAQPTIVSIIEKTAAFGLPSGIEFASERGVICTQDSEAYFDCAKVPTPVKLSENSSLLKTHMSKSKMEISPARGDEIAAAERRMKEYLQKKNISSPLVPAFQAQPTAANLNEKTVTFGVTEGFDLVDGRAVVGPETHPQEYKTRQIGSSTVSTSIESSSPMKTSLFENKMEISPARGDEIAAAEKRMKEYLEKKKLLAPLVPTFASQAQPTIVSIIEKTDAFSLPRGIEIANAEVSTPVKLSEISSLLRPYCSERKMQIESGEGYQIVTAQKPTTEDLENNYVGSQLMSLPTSQACSTSSRICTTRKTFSSDTSTRIYPTTLEHLPANSKSVQVPVTKDNHVLVVSSKTTSTVRSSFSEQENDENKENQHDPKLLSLARTPLALSKFDSSREKTASKPLEISPARSDEIAMAEKRMKEYLEKKKCLVKPVSIVPSTSTNATSKPVSAEENNIKLGSTGKSTTLHISSQNLQSSHTTDCVVNHRNPSEYNNGGTKGMSLSQTLPQTPIALSSVVESVEVISCKVSTEISPAKADELVAAEKRMKEFLEKKKNAKQRFPIPKAVNSSGNSTRSIVIEETNTVKTELNARKAAEINLQITKPPISTIPVVQPSTPSSTRKILVSNVKLPAILQSKDEYIASQKLMQDLREKTQNLAKQLSIISAQASRKSSDEVIHGKTGEMEKRRQTYGTIPSQIIPTSSQISNTSSKVSSLVSHGRTKLKNTTTTKIPSGVNKNGLHANTCRDPTFQRSNHKARDLKPSDGKWLERNMAQLFGRYVPLKQSSHNSTSGVVECSNEKSDIAPVDACTSSNPETEKPSDGSGFRIISIFDHSTKTIHFPL</sequence>
<accession>Q19761</accession>
<dbReference type="UCSC" id="F23D12.2">
    <property type="organism name" value="c. elegans"/>
</dbReference>
<gene>
    <name evidence="3" type="ORF">CELE_F23D12.2</name>
    <name evidence="3 5" type="ORF">F23D12.2</name>
</gene>
<dbReference type="STRING" id="6239.F23D12.2.1"/>
<feature type="region of interest" description="Disordered" evidence="2">
    <location>
        <begin position="921"/>
        <end position="951"/>
    </location>
</feature>
<dbReference type="WormBase" id="F23D12.2">
    <property type="protein sequence ID" value="CE53215"/>
    <property type="gene ID" value="WBGene00009086"/>
</dbReference>
<dbReference type="PaxDb" id="6239-F23D12.2"/>